<dbReference type="AlphaFoldDB" id="A0A506ULG3"/>
<dbReference type="GO" id="GO:0004821">
    <property type="term" value="F:histidine-tRNA ligase activity"/>
    <property type="evidence" value="ECO:0007669"/>
    <property type="project" value="TreeGrafter"/>
</dbReference>
<evidence type="ECO:0000256" key="4">
    <source>
        <dbReference type="ARBA" id="ARBA00011496"/>
    </source>
</evidence>
<dbReference type="InterPro" id="IPR045864">
    <property type="entry name" value="aa-tRNA-synth_II/BPL/LPL"/>
</dbReference>
<name>A0A506ULG3_9PROT</name>
<comment type="function">
    <text evidence="7 8">Required for the first step of histidine biosynthesis. May allow the feedback regulation of ATP phosphoribosyltransferase activity by histidine.</text>
</comment>
<dbReference type="GO" id="GO:0006427">
    <property type="term" value="P:histidyl-tRNA aminoacylation"/>
    <property type="evidence" value="ECO:0007669"/>
    <property type="project" value="TreeGrafter"/>
</dbReference>
<keyword evidence="10" id="KW-0328">Glycosyltransferase</keyword>
<dbReference type="RefSeq" id="WP_165600809.1">
    <property type="nucleotide sequence ID" value="NZ_SORZ01000002.1"/>
</dbReference>
<keyword evidence="8" id="KW-0028">Amino-acid biosynthesis</keyword>
<dbReference type="Pfam" id="PF13393">
    <property type="entry name" value="tRNA-synt_His"/>
    <property type="match status" value="1"/>
</dbReference>
<dbReference type="GO" id="GO:0005737">
    <property type="term" value="C:cytoplasm"/>
    <property type="evidence" value="ECO:0007669"/>
    <property type="project" value="UniProtKB-SubCell"/>
</dbReference>
<proteinExistence type="inferred from homology"/>
<dbReference type="InterPro" id="IPR004517">
    <property type="entry name" value="HisZ"/>
</dbReference>
<comment type="similarity">
    <text evidence="3 8">Belongs to the class-II aminoacyl-tRNA synthetase family. HisZ subfamily.</text>
</comment>
<keyword evidence="10" id="KW-0808">Transferase</keyword>
<comment type="miscellaneous">
    <text evidence="8">This function is generally fulfilled by the C-terminal part of HisG, which is missing in some bacteria such as this one.</text>
</comment>
<evidence type="ECO:0000256" key="2">
    <source>
        <dbReference type="ARBA" id="ARBA00004667"/>
    </source>
</evidence>
<dbReference type="InterPro" id="IPR004516">
    <property type="entry name" value="HisRS/HisZ"/>
</dbReference>
<protein>
    <recommendedName>
        <fullName evidence="5 8">ATP phosphoribosyltransferase regulatory subunit</fullName>
    </recommendedName>
</protein>
<accession>A0A506ULG3</accession>
<comment type="subunit">
    <text evidence="4 8">Heteromultimer composed of HisG and HisZ subunits.</text>
</comment>
<gene>
    <name evidence="8" type="primary">hisZ</name>
    <name evidence="10" type="ORF">E3202_06425</name>
</gene>
<dbReference type="UniPathway" id="UPA00031">
    <property type="reaction ID" value="UER00006"/>
</dbReference>
<dbReference type="EMBL" id="SORZ01000002">
    <property type="protein sequence ID" value="TPW34155.1"/>
    <property type="molecule type" value="Genomic_DNA"/>
</dbReference>
<comment type="caution">
    <text evidence="10">The sequence shown here is derived from an EMBL/GenBank/DDBJ whole genome shotgun (WGS) entry which is preliminary data.</text>
</comment>
<evidence type="ECO:0000313" key="11">
    <source>
        <dbReference type="Proteomes" id="UP000315037"/>
    </source>
</evidence>
<evidence type="ECO:0000256" key="5">
    <source>
        <dbReference type="ARBA" id="ARBA00020397"/>
    </source>
</evidence>
<feature type="domain" description="Class II Histidinyl-tRNA synthetase (HisRS)-like catalytic core" evidence="9">
    <location>
        <begin position="16"/>
        <end position="313"/>
    </location>
</feature>
<dbReference type="GO" id="GO:0000105">
    <property type="term" value="P:L-histidine biosynthetic process"/>
    <property type="evidence" value="ECO:0007669"/>
    <property type="project" value="UniProtKB-UniRule"/>
</dbReference>
<organism evidence="10 11">
    <name type="scientific">Oecophyllibacter saccharovorans</name>
    <dbReference type="NCBI Taxonomy" id="2558360"/>
    <lineage>
        <taxon>Bacteria</taxon>
        <taxon>Pseudomonadati</taxon>
        <taxon>Pseudomonadota</taxon>
        <taxon>Alphaproteobacteria</taxon>
        <taxon>Acetobacterales</taxon>
        <taxon>Acetobacteraceae</taxon>
        <taxon>Oecophyllibacter</taxon>
    </lineage>
</organism>
<evidence type="ECO:0000313" key="10">
    <source>
        <dbReference type="EMBL" id="TPW34155.1"/>
    </source>
</evidence>
<keyword evidence="8" id="KW-0368">Histidine biosynthesis</keyword>
<evidence type="ECO:0000256" key="7">
    <source>
        <dbReference type="ARBA" id="ARBA00025246"/>
    </source>
</evidence>
<keyword evidence="6 8" id="KW-0963">Cytoplasm</keyword>
<sequence length="387" mass="41374">MNPLTDRPSPALLPMGFVDLLPGEAEAEAAGIAGVMEIFARHGYERVRPPLLEYESSLLSGAGEALAEQSFRLLDPASHRMMALRPDMTTQIARMASVRLSDQPRPLRLSYSGDCVQVGTAGRETDRQVPQVGLELIGPDLPAADAEVVAVGAEALDFLGIDGISFDLSIPALVWALLEEVPAAQRVPLVNALDRRDAAAVAQHAGAQAGLFLALIQAAGKADSALEKLEQLDLPEALAGHVQRLRASIEAIGKRVPGLKLTVDPADFRGWRYHTGICMTVFSTRSREELGRGGRYLAGNEPACGLTLRPQALLRVARLPVPRPRCLVPETLPQASREALHEAGYATVSALAAPESPGGESLSEATRALARKLRCSHVWQNGKVQVL</sequence>
<evidence type="ECO:0000256" key="8">
    <source>
        <dbReference type="HAMAP-Rule" id="MF_00125"/>
    </source>
</evidence>
<dbReference type="Gene3D" id="3.30.930.10">
    <property type="entry name" value="Bira Bifunctional Protein, Domain 2"/>
    <property type="match status" value="1"/>
</dbReference>
<dbReference type="HAMAP" id="MF_00125">
    <property type="entry name" value="HisZ"/>
    <property type="match status" value="1"/>
</dbReference>
<evidence type="ECO:0000256" key="6">
    <source>
        <dbReference type="ARBA" id="ARBA00022490"/>
    </source>
</evidence>
<dbReference type="PANTHER" id="PTHR43707">
    <property type="entry name" value="HISTIDYL-TRNA SYNTHETASE"/>
    <property type="match status" value="1"/>
</dbReference>
<keyword evidence="11" id="KW-1185">Reference proteome</keyword>
<dbReference type="SUPFAM" id="SSF55681">
    <property type="entry name" value="Class II aaRS and biotin synthetases"/>
    <property type="match status" value="1"/>
</dbReference>
<comment type="subcellular location">
    <subcellularLocation>
        <location evidence="1 8">Cytoplasm</location>
    </subcellularLocation>
</comment>
<dbReference type="GO" id="GO:0016757">
    <property type="term" value="F:glycosyltransferase activity"/>
    <property type="evidence" value="ECO:0007669"/>
    <property type="project" value="UniProtKB-KW"/>
</dbReference>
<evidence type="ECO:0000256" key="1">
    <source>
        <dbReference type="ARBA" id="ARBA00004496"/>
    </source>
</evidence>
<dbReference type="PANTHER" id="PTHR43707:SF1">
    <property type="entry name" value="HISTIDINE--TRNA LIGASE, MITOCHONDRIAL-RELATED"/>
    <property type="match status" value="1"/>
</dbReference>
<evidence type="ECO:0000256" key="3">
    <source>
        <dbReference type="ARBA" id="ARBA00005539"/>
    </source>
</evidence>
<reference evidence="10 11" key="1">
    <citation type="submission" date="2019-03" db="EMBL/GenBank/DDBJ databases">
        <title>The complete genome sequence of Neokomagataea sp. Jb2 NBRC113641.</title>
        <authorList>
            <person name="Chua K.-O."/>
            <person name="Chan K.-G."/>
            <person name="See-Too W.-S."/>
        </authorList>
    </citation>
    <scope>NUCLEOTIDE SEQUENCE [LARGE SCALE GENOMIC DNA]</scope>
    <source>
        <strain evidence="10 11">Jb2</strain>
    </source>
</reference>
<dbReference type="Proteomes" id="UP000315037">
    <property type="component" value="Unassembled WGS sequence"/>
</dbReference>
<dbReference type="InterPro" id="IPR041715">
    <property type="entry name" value="HisRS-like_core"/>
</dbReference>
<evidence type="ECO:0000259" key="9">
    <source>
        <dbReference type="Pfam" id="PF13393"/>
    </source>
</evidence>
<comment type="pathway">
    <text evidence="2 8">Amino-acid biosynthesis; L-histidine biosynthesis; L-histidine from 5-phospho-alpha-D-ribose 1-diphosphate: step 1/9.</text>
</comment>